<dbReference type="InterPro" id="IPR013653">
    <property type="entry name" value="GCN5-like_dom"/>
</dbReference>
<dbReference type="Pfam" id="PF08445">
    <property type="entry name" value="FR47"/>
    <property type="match status" value="1"/>
</dbReference>
<dbReference type="GO" id="GO:0016747">
    <property type="term" value="F:acyltransferase activity, transferring groups other than amino-acyl groups"/>
    <property type="evidence" value="ECO:0007669"/>
    <property type="project" value="InterPro"/>
</dbReference>
<accession>A0A852YJP9</accession>
<feature type="domain" description="N-acetyltransferase" evidence="1">
    <location>
        <begin position="7"/>
        <end position="171"/>
    </location>
</feature>
<keyword evidence="2" id="KW-0687">Ribonucleoprotein</keyword>
<proteinExistence type="predicted"/>
<dbReference type="Gene3D" id="3.40.630.30">
    <property type="match status" value="1"/>
</dbReference>
<keyword evidence="3" id="KW-1185">Reference proteome</keyword>
<evidence type="ECO:0000313" key="3">
    <source>
        <dbReference type="Proteomes" id="UP000553888"/>
    </source>
</evidence>
<reference evidence="2 3" key="1">
    <citation type="submission" date="2020-07" db="EMBL/GenBank/DDBJ databases">
        <title>Sequencing the genomes of 1000 actinobacteria strains.</title>
        <authorList>
            <person name="Klenk H.-P."/>
        </authorList>
    </citation>
    <scope>NUCLEOTIDE SEQUENCE [LARGE SCALE GENOMIC DNA]</scope>
    <source>
        <strain evidence="2 3">DSM 23141</strain>
    </source>
</reference>
<dbReference type="Proteomes" id="UP000553888">
    <property type="component" value="Unassembled WGS sequence"/>
</dbReference>
<organism evidence="2 3">
    <name type="scientific">Schumannella luteola</name>
    <dbReference type="NCBI Taxonomy" id="472059"/>
    <lineage>
        <taxon>Bacteria</taxon>
        <taxon>Bacillati</taxon>
        <taxon>Actinomycetota</taxon>
        <taxon>Actinomycetes</taxon>
        <taxon>Micrococcales</taxon>
        <taxon>Microbacteriaceae</taxon>
        <taxon>Schumannella</taxon>
    </lineage>
</organism>
<name>A0A852YJP9_9MICO</name>
<dbReference type="EMBL" id="JACBZY010000001">
    <property type="protein sequence ID" value="NYG99378.1"/>
    <property type="molecule type" value="Genomic_DNA"/>
</dbReference>
<protein>
    <submittedName>
        <fullName evidence="2">Ribosomal protein S18 acetylase RimI-like enzyme</fullName>
    </submittedName>
</protein>
<dbReference type="InterPro" id="IPR016181">
    <property type="entry name" value="Acyl_CoA_acyltransferase"/>
</dbReference>
<comment type="caution">
    <text evidence="2">The sequence shown here is derived from an EMBL/GenBank/DDBJ whole genome shotgun (WGS) entry which is preliminary data.</text>
</comment>
<sequence length="335" mass="36352">MAEVLTPRLRSATAEDVPRLLALEPADGTRFIDADRLRGDLDTGGLRLDTIWIAELDGRIVGRALWWGPPGEQHPVALDELWVAPDAVVDAEEVGLALLEAGHAALRASGVERMPGFDIEALADWRDRSDLAAAVGWRERVAERAGLGQRLERVKLLWRRGDPVPAAPTRVGFRPASDEAFIATLTRVARGSLDATTHREIAAVGAEQHARDEFAFYAGLPGRRGDWRLAFDRGVGGAGSVDEGSIDDVIGVIIPSRSAYSASVSYLGVVPEARGRGYGLDLLDEITRVHARADEPEITALTDADNTPMRRTFARGGYRETGVRIVREPAHPLEP</sequence>
<dbReference type="SUPFAM" id="SSF55729">
    <property type="entry name" value="Acyl-CoA N-acyltransferases (Nat)"/>
    <property type="match status" value="2"/>
</dbReference>
<dbReference type="AlphaFoldDB" id="A0A852YJP9"/>
<keyword evidence="2" id="KW-0689">Ribosomal protein</keyword>
<dbReference type="GO" id="GO:0005840">
    <property type="term" value="C:ribosome"/>
    <property type="evidence" value="ECO:0007669"/>
    <property type="project" value="UniProtKB-KW"/>
</dbReference>
<dbReference type="PROSITE" id="PS51186">
    <property type="entry name" value="GNAT"/>
    <property type="match status" value="2"/>
</dbReference>
<gene>
    <name evidence="2" type="ORF">BJ979_002004</name>
</gene>
<evidence type="ECO:0000313" key="2">
    <source>
        <dbReference type="EMBL" id="NYG99378.1"/>
    </source>
</evidence>
<feature type="domain" description="N-acetyltransferase" evidence="1">
    <location>
        <begin position="196"/>
        <end position="335"/>
    </location>
</feature>
<dbReference type="RefSeq" id="WP_179567552.1">
    <property type="nucleotide sequence ID" value="NZ_JACBZY010000001.1"/>
</dbReference>
<dbReference type="InterPro" id="IPR000182">
    <property type="entry name" value="GNAT_dom"/>
</dbReference>
<evidence type="ECO:0000259" key="1">
    <source>
        <dbReference type="PROSITE" id="PS51186"/>
    </source>
</evidence>